<dbReference type="STRING" id="1336337.A0A3N4ITF4"/>
<organism evidence="2 3">
    <name type="scientific">Choiromyces venosus 120613-1</name>
    <dbReference type="NCBI Taxonomy" id="1336337"/>
    <lineage>
        <taxon>Eukaryota</taxon>
        <taxon>Fungi</taxon>
        <taxon>Dikarya</taxon>
        <taxon>Ascomycota</taxon>
        <taxon>Pezizomycotina</taxon>
        <taxon>Pezizomycetes</taxon>
        <taxon>Pezizales</taxon>
        <taxon>Tuberaceae</taxon>
        <taxon>Choiromyces</taxon>
    </lineage>
</organism>
<reference evidence="2 3" key="1">
    <citation type="journal article" date="2018" name="Nat. Ecol. Evol.">
        <title>Pezizomycetes genomes reveal the molecular basis of ectomycorrhizal truffle lifestyle.</title>
        <authorList>
            <person name="Murat C."/>
            <person name="Payen T."/>
            <person name="Noel B."/>
            <person name="Kuo A."/>
            <person name="Morin E."/>
            <person name="Chen J."/>
            <person name="Kohler A."/>
            <person name="Krizsan K."/>
            <person name="Balestrini R."/>
            <person name="Da Silva C."/>
            <person name="Montanini B."/>
            <person name="Hainaut M."/>
            <person name="Levati E."/>
            <person name="Barry K.W."/>
            <person name="Belfiori B."/>
            <person name="Cichocki N."/>
            <person name="Clum A."/>
            <person name="Dockter R.B."/>
            <person name="Fauchery L."/>
            <person name="Guy J."/>
            <person name="Iotti M."/>
            <person name="Le Tacon F."/>
            <person name="Lindquist E.A."/>
            <person name="Lipzen A."/>
            <person name="Malagnac F."/>
            <person name="Mello A."/>
            <person name="Molinier V."/>
            <person name="Miyauchi S."/>
            <person name="Poulain J."/>
            <person name="Riccioni C."/>
            <person name="Rubini A."/>
            <person name="Sitrit Y."/>
            <person name="Splivallo R."/>
            <person name="Traeger S."/>
            <person name="Wang M."/>
            <person name="Zifcakova L."/>
            <person name="Wipf D."/>
            <person name="Zambonelli A."/>
            <person name="Paolocci F."/>
            <person name="Nowrousian M."/>
            <person name="Ottonello S."/>
            <person name="Baldrian P."/>
            <person name="Spatafora J.W."/>
            <person name="Henrissat B."/>
            <person name="Nagy L.G."/>
            <person name="Aury J.M."/>
            <person name="Wincker P."/>
            <person name="Grigoriev I.V."/>
            <person name="Bonfante P."/>
            <person name="Martin F.M."/>
        </authorList>
    </citation>
    <scope>NUCLEOTIDE SEQUENCE [LARGE SCALE GENOMIC DNA]</scope>
    <source>
        <strain evidence="2 3">120613-1</strain>
    </source>
</reference>
<feature type="domain" description="GPI inositol-deacylase winged helix" evidence="1">
    <location>
        <begin position="83"/>
        <end position="156"/>
    </location>
</feature>
<evidence type="ECO:0000313" key="2">
    <source>
        <dbReference type="EMBL" id="RPA88637.1"/>
    </source>
</evidence>
<accession>A0A3N4ITF4</accession>
<proteinExistence type="predicted"/>
<dbReference type="EMBL" id="ML120732">
    <property type="protein sequence ID" value="RPA88637.1"/>
    <property type="molecule type" value="Genomic_DNA"/>
</dbReference>
<gene>
    <name evidence="2" type="ORF">L873DRAFT_1755905</name>
</gene>
<feature type="non-terminal residue" evidence="2">
    <location>
        <position position="211"/>
    </location>
</feature>
<dbReference type="Pfam" id="PF22939">
    <property type="entry name" value="WHD_GPIID"/>
    <property type="match status" value="1"/>
</dbReference>
<evidence type="ECO:0000259" key="1">
    <source>
        <dbReference type="Pfam" id="PF22939"/>
    </source>
</evidence>
<dbReference type="PANTHER" id="PTHR10039">
    <property type="entry name" value="AMELOGENIN"/>
    <property type="match status" value="1"/>
</dbReference>
<keyword evidence="3" id="KW-1185">Reference proteome</keyword>
<dbReference type="OrthoDB" id="195446at2759"/>
<dbReference type="Proteomes" id="UP000276215">
    <property type="component" value="Unassembled WGS sequence"/>
</dbReference>
<protein>
    <recommendedName>
        <fullName evidence="1">GPI inositol-deacylase winged helix domain-containing protein</fullName>
    </recommendedName>
</protein>
<name>A0A3N4ITF4_9PEZI</name>
<dbReference type="InterPro" id="IPR054471">
    <property type="entry name" value="GPIID_WHD"/>
</dbReference>
<evidence type="ECO:0000313" key="3">
    <source>
        <dbReference type="Proteomes" id="UP000276215"/>
    </source>
</evidence>
<dbReference type="PANTHER" id="PTHR10039:SF15">
    <property type="entry name" value="NACHT DOMAIN-CONTAINING PROTEIN"/>
    <property type="match status" value="1"/>
</dbReference>
<dbReference type="AlphaFoldDB" id="A0A3N4ITF4"/>
<sequence length="211" mass="23405">MKISEDPDPDAMSGELESEIITRISESSSDIFLLVALQIDAILGETSIHRRRQKLHQEANGLHEVYAATLDRIRRQRGDKPRLGMEVLLWVSLAKRPLSVSELCDALGVEIGSADLNAENTPPIQTLLGSCLGLVTVDKETSRVRLIHSTLQEYLQVHTSLFGNGHAKVAEVCLTYLSFSAVRVLPRLRATTPANMPFLVYASYHWGYHTG</sequence>